<proteinExistence type="predicted"/>
<feature type="compositionally biased region" description="Basic and acidic residues" evidence="1">
    <location>
        <begin position="12"/>
        <end position="24"/>
    </location>
</feature>
<organism evidence="2 3">
    <name type="scientific">Caerostris extrusa</name>
    <name type="common">Bark spider</name>
    <name type="synonym">Caerostris bankana</name>
    <dbReference type="NCBI Taxonomy" id="172846"/>
    <lineage>
        <taxon>Eukaryota</taxon>
        <taxon>Metazoa</taxon>
        <taxon>Ecdysozoa</taxon>
        <taxon>Arthropoda</taxon>
        <taxon>Chelicerata</taxon>
        <taxon>Arachnida</taxon>
        <taxon>Araneae</taxon>
        <taxon>Araneomorphae</taxon>
        <taxon>Entelegynae</taxon>
        <taxon>Araneoidea</taxon>
        <taxon>Araneidae</taxon>
        <taxon>Caerostris</taxon>
    </lineage>
</organism>
<keyword evidence="3" id="KW-1185">Reference proteome</keyword>
<reference evidence="2 3" key="1">
    <citation type="submission" date="2021-06" db="EMBL/GenBank/DDBJ databases">
        <title>Caerostris extrusa draft genome.</title>
        <authorList>
            <person name="Kono N."/>
            <person name="Arakawa K."/>
        </authorList>
    </citation>
    <scope>NUCLEOTIDE SEQUENCE [LARGE SCALE GENOMIC DNA]</scope>
</reference>
<evidence type="ECO:0000256" key="1">
    <source>
        <dbReference type="SAM" id="MobiDB-lite"/>
    </source>
</evidence>
<feature type="compositionally biased region" description="Basic and acidic residues" evidence="1">
    <location>
        <begin position="44"/>
        <end position="54"/>
    </location>
</feature>
<evidence type="ECO:0000313" key="3">
    <source>
        <dbReference type="Proteomes" id="UP001054945"/>
    </source>
</evidence>
<feature type="region of interest" description="Disordered" evidence="1">
    <location>
        <begin position="1"/>
        <end position="54"/>
    </location>
</feature>
<name>A0AAV4XFA4_CAEEX</name>
<accession>A0AAV4XFA4</accession>
<evidence type="ECO:0000313" key="2">
    <source>
        <dbReference type="EMBL" id="GIY92714.1"/>
    </source>
</evidence>
<gene>
    <name evidence="2" type="ORF">CEXT_91951</name>
</gene>
<dbReference type="AlphaFoldDB" id="A0AAV4XFA4"/>
<feature type="compositionally biased region" description="Acidic residues" evidence="1">
    <location>
        <begin position="25"/>
        <end position="34"/>
    </location>
</feature>
<comment type="caution">
    <text evidence="2">The sequence shown here is derived from an EMBL/GenBank/DDBJ whole genome shotgun (WGS) entry which is preliminary data.</text>
</comment>
<dbReference type="EMBL" id="BPLR01000186">
    <property type="protein sequence ID" value="GIY92714.1"/>
    <property type="molecule type" value="Genomic_DNA"/>
</dbReference>
<sequence length="130" mass="14374">MYRLGPHQSHLGNEHQAERRSGAEHDEDGDDDEGGVLLLPQHEGQGRADHAHDHHVVDAHADVLGVVQGRDADVPCLPGQKTTEGLQKKRQTLINYLNHSINTLLQHVKSELVAISHYLKATVQSRSTFS</sequence>
<dbReference type="Proteomes" id="UP001054945">
    <property type="component" value="Unassembled WGS sequence"/>
</dbReference>
<protein>
    <submittedName>
        <fullName evidence="2">Uncharacterized protein</fullName>
    </submittedName>
</protein>